<dbReference type="GO" id="GO:0032040">
    <property type="term" value="C:small-subunit processome"/>
    <property type="evidence" value="ECO:0007669"/>
    <property type="project" value="InterPro"/>
</dbReference>
<proteinExistence type="inferred from homology"/>
<gene>
    <name evidence="7" type="primary">LOC100908187</name>
</gene>
<feature type="region of interest" description="Disordered" evidence="5">
    <location>
        <begin position="316"/>
        <end position="471"/>
    </location>
</feature>
<feature type="compositionally biased region" description="Acidic residues" evidence="5">
    <location>
        <begin position="453"/>
        <end position="466"/>
    </location>
</feature>
<evidence type="ECO:0000313" key="7">
    <source>
        <dbReference type="RefSeq" id="XP_003748211.1"/>
    </source>
</evidence>
<comment type="similarity">
    <text evidence="2">Belongs to the UTP14 family.</text>
</comment>
<dbReference type="Pfam" id="PF04615">
    <property type="entry name" value="Utp14"/>
    <property type="match status" value="1"/>
</dbReference>
<feature type="compositionally biased region" description="Gly residues" evidence="5">
    <location>
        <begin position="335"/>
        <end position="346"/>
    </location>
</feature>
<dbReference type="PANTHER" id="PTHR14150:SF12">
    <property type="entry name" value="U3 SMALL NUCLEOLAR RNA-ASSOCIATED PROTEIN 14 HOMOLOG A"/>
    <property type="match status" value="1"/>
</dbReference>
<evidence type="ECO:0000256" key="1">
    <source>
        <dbReference type="ARBA" id="ARBA00004604"/>
    </source>
</evidence>
<dbReference type="RefSeq" id="XP_003748211.1">
    <property type="nucleotide sequence ID" value="XM_003748163.3"/>
</dbReference>
<dbReference type="InterPro" id="IPR006709">
    <property type="entry name" value="SSU_processome_Utp14"/>
</dbReference>
<keyword evidence="4" id="KW-0539">Nucleus</keyword>
<keyword evidence="3" id="KW-0597">Phosphoprotein</keyword>
<dbReference type="GeneID" id="100908187"/>
<evidence type="ECO:0000256" key="3">
    <source>
        <dbReference type="ARBA" id="ARBA00022553"/>
    </source>
</evidence>
<dbReference type="PANTHER" id="PTHR14150">
    <property type="entry name" value="U3 SMALL NUCLEOLAR RNA-ASSOCIATED PROTEIN 14"/>
    <property type="match status" value="1"/>
</dbReference>
<evidence type="ECO:0000256" key="5">
    <source>
        <dbReference type="SAM" id="MobiDB-lite"/>
    </source>
</evidence>
<reference evidence="7" key="1">
    <citation type="submission" date="2025-08" db="UniProtKB">
        <authorList>
            <consortium name="RefSeq"/>
        </authorList>
    </citation>
    <scope>IDENTIFICATION</scope>
</reference>
<evidence type="ECO:0000256" key="2">
    <source>
        <dbReference type="ARBA" id="ARBA00007774"/>
    </source>
</evidence>
<feature type="compositionally biased region" description="Acidic residues" evidence="5">
    <location>
        <begin position="323"/>
        <end position="332"/>
    </location>
</feature>
<sequence>MNHLDIEDLLEDADSGSDHEEIAGGSHDKLIDKVKALYGSREVRQRAEPSYSVSEFGFTRDGGLTAYDMLKDLNNTEDLRKKRNKVLKLKQKAAALPVPLPKVSRERLQRAISYAKTSDELKKWDSIVEHHESADQIRFPLNDEKIRVENGAEFAKKFKPSTKLEEQVEALLSTSKHRLDSDAALTQFEEEKLTAMTKEEAVIRLSELRKLRSLMHSEALKNRRMRKIKSRKFHRAQRRDKMKQAIRDFEQLKVTNPQMALEKLEELERIRREERVSLRHKTKNRWAIQVAKKGKFDKEAQESLRERIELGRELEAKVKMDDREPDDDDEAQDGIGDGIGEVGGHGSSEEERDVLEKSLHEEEEQDHQENPWLRRTFFEEVKARVEVPQRLNETKEVATTESEDPPATILRVPEHLKRKSSEKLKRQSEAEKVSKKESRKPEEKPEIVSGGDESSDSSDEEEEDIIQESTAILDPYAKVDLDVIEGRIDEAKSEQKALKRKLDIETPKSAVCIDPEKVLTVGKVRKLKSQFRTTVGGEDDDEDGDDAEEMDVDKQRRLIQEAFAGDDVVQDFIKEQKEKNAEERAADREAALKKKGLDGDWVTPGNIHRLDNRRSHFLKHRKAFKPQAAIVHDDANSKAIRDLKVVDVPKGFTSVSQFETVLKQPVGSAYNTPRAFSELTKKKIVTKMGKIIKPIDESALVKNVKSDLKPGRRRQHSK</sequence>
<feature type="compositionally biased region" description="Basic and acidic residues" evidence="5">
    <location>
        <begin position="376"/>
        <end position="398"/>
    </location>
</feature>
<dbReference type="GO" id="GO:0006364">
    <property type="term" value="P:rRNA processing"/>
    <property type="evidence" value="ECO:0007669"/>
    <property type="project" value="InterPro"/>
</dbReference>
<organism evidence="6 7">
    <name type="scientific">Galendromus occidentalis</name>
    <name type="common">western predatory mite</name>
    <dbReference type="NCBI Taxonomy" id="34638"/>
    <lineage>
        <taxon>Eukaryota</taxon>
        <taxon>Metazoa</taxon>
        <taxon>Ecdysozoa</taxon>
        <taxon>Arthropoda</taxon>
        <taxon>Chelicerata</taxon>
        <taxon>Arachnida</taxon>
        <taxon>Acari</taxon>
        <taxon>Parasitiformes</taxon>
        <taxon>Mesostigmata</taxon>
        <taxon>Gamasina</taxon>
        <taxon>Phytoseioidea</taxon>
        <taxon>Phytoseiidae</taxon>
        <taxon>Typhlodrominae</taxon>
        <taxon>Galendromus</taxon>
    </lineage>
</organism>
<evidence type="ECO:0000256" key="4">
    <source>
        <dbReference type="ARBA" id="ARBA00023242"/>
    </source>
</evidence>
<comment type="subcellular location">
    <subcellularLocation>
        <location evidence="1">Nucleus</location>
        <location evidence="1">Nucleolus</location>
    </subcellularLocation>
</comment>
<name>A0AAJ6QYI0_9ACAR</name>
<keyword evidence="6" id="KW-1185">Reference proteome</keyword>
<dbReference type="AlphaFoldDB" id="A0AAJ6QYI0"/>
<evidence type="ECO:0000313" key="6">
    <source>
        <dbReference type="Proteomes" id="UP000694867"/>
    </source>
</evidence>
<dbReference type="KEGG" id="goe:100908187"/>
<accession>A0AAJ6QYI0</accession>
<feature type="compositionally biased region" description="Basic and acidic residues" evidence="5">
    <location>
        <begin position="412"/>
        <end position="446"/>
    </location>
</feature>
<dbReference type="Proteomes" id="UP000694867">
    <property type="component" value="Unplaced"/>
</dbReference>
<protein>
    <submittedName>
        <fullName evidence="7">U3 small nucleolar RNA-associated protein 14 homolog A</fullName>
    </submittedName>
</protein>